<feature type="region of interest" description="Disordered" evidence="1">
    <location>
        <begin position="1"/>
        <end position="26"/>
    </location>
</feature>
<feature type="compositionally biased region" description="Low complexity" evidence="1">
    <location>
        <begin position="1"/>
        <end position="17"/>
    </location>
</feature>
<dbReference type="Proteomes" id="UP000183832">
    <property type="component" value="Unassembled WGS sequence"/>
</dbReference>
<evidence type="ECO:0000256" key="1">
    <source>
        <dbReference type="SAM" id="MobiDB-lite"/>
    </source>
</evidence>
<keyword evidence="3" id="KW-1185">Reference proteome</keyword>
<accession>A0A1J1HHX5</accession>
<evidence type="ECO:0000313" key="3">
    <source>
        <dbReference type="Proteomes" id="UP000183832"/>
    </source>
</evidence>
<organism evidence="2 3">
    <name type="scientific">Clunio marinus</name>
    <dbReference type="NCBI Taxonomy" id="568069"/>
    <lineage>
        <taxon>Eukaryota</taxon>
        <taxon>Metazoa</taxon>
        <taxon>Ecdysozoa</taxon>
        <taxon>Arthropoda</taxon>
        <taxon>Hexapoda</taxon>
        <taxon>Insecta</taxon>
        <taxon>Pterygota</taxon>
        <taxon>Neoptera</taxon>
        <taxon>Endopterygota</taxon>
        <taxon>Diptera</taxon>
        <taxon>Nematocera</taxon>
        <taxon>Chironomoidea</taxon>
        <taxon>Chironomidae</taxon>
        <taxon>Clunio</taxon>
    </lineage>
</organism>
<evidence type="ECO:0000313" key="2">
    <source>
        <dbReference type="EMBL" id="CRK87154.1"/>
    </source>
</evidence>
<gene>
    <name evidence="2" type="ORF">CLUMA_CG000963</name>
</gene>
<reference evidence="2 3" key="1">
    <citation type="submission" date="2015-04" db="EMBL/GenBank/DDBJ databases">
        <authorList>
            <person name="Syromyatnikov M.Y."/>
            <person name="Popov V.N."/>
        </authorList>
    </citation>
    <scope>NUCLEOTIDE SEQUENCE [LARGE SCALE GENOMIC DNA]</scope>
</reference>
<sequence>MKASIKSSPDTSSSKPPNEQESVEQKTSSLFGYLSIKSGTISLTVNVSKLLNAIKEERSMSIWFLLTNSKRQVFHSTFKDDFQEV</sequence>
<protein>
    <submittedName>
        <fullName evidence="2">CLUMA_CG000963, isoform A</fullName>
    </submittedName>
</protein>
<name>A0A1J1HHX5_9DIPT</name>
<dbReference type="AlphaFoldDB" id="A0A1J1HHX5"/>
<dbReference type="EMBL" id="CVRI01000004">
    <property type="protein sequence ID" value="CRK87154.1"/>
    <property type="molecule type" value="Genomic_DNA"/>
</dbReference>
<proteinExistence type="predicted"/>